<dbReference type="RefSeq" id="WP_171561105.1">
    <property type="nucleotide sequence ID" value="NZ_JABFCS010000001.1"/>
</dbReference>
<gene>
    <name evidence="1" type="ORF">HK415_16140</name>
</gene>
<keyword evidence="2" id="KW-1185">Reference proteome</keyword>
<organism evidence="1 2">
    <name type="scientific">Ramlibacter montanisoli</name>
    <dbReference type="NCBI Taxonomy" id="2732512"/>
    <lineage>
        <taxon>Bacteria</taxon>
        <taxon>Pseudomonadati</taxon>
        <taxon>Pseudomonadota</taxon>
        <taxon>Betaproteobacteria</taxon>
        <taxon>Burkholderiales</taxon>
        <taxon>Comamonadaceae</taxon>
        <taxon>Ramlibacter</taxon>
    </lineage>
</organism>
<dbReference type="AlphaFoldDB" id="A0A849KRC8"/>
<dbReference type="Proteomes" id="UP000552954">
    <property type="component" value="Unassembled WGS sequence"/>
</dbReference>
<evidence type="ECO:0000313" key="1">
    <source>
        <dbReference type="EMBL" id="NNU44369.1"/>
    </source>
</evidence>
<sequence length="75" mass="8454">MRTDREEAMNARWRNHTLAELVRVRGAPRGTMTIPGGGNPGGFITVYEKDPESGCVDAFAFMYGPEPVIRNYYCR</sequence>
<comment type="caution">
    <text evidence="1">The sequence shown here is derived from an EMBL/GenBank/DDBJ whole genome shotgun (WGS) entry which is preliminary data.</text>
</comment>
<proteinExistence type="predicted"/>
<reference evidence="1 2" key="1">
    <citation type="submission" date="2020-05" db="EMBL/GenBank/DDBJ databases">
        <authorList>
            <person name="Khan S.A."/>
            <person name="Jeon C.O."/>
            <person name="Chun B.H."/>
        </authorList>
    </citation>
    <scope>NUCLEOTIDE SEQUENCE [LARGE SCALE GENOMIC DNA]</scope>
    <source>
        <strain evidence="1 2">B156</strain>
    </source>
</reference>
<dbReference type="EMBL" id="JABFCS010000001">
    <property type="protein sequence ID" value="NNU44369.1"/>
    <property type="molecule type" value="Genomic_DNA"/>
</dbReference>
<accession>A0A849KRC8</accession>
<protein>
    <submittedName>
        <fullName evidence="1">Uncharacterized protein</fullName>
    </submittedName>
</protein>
<evidence type="ECO:0000313" key="2">
    <source>
        <dbReference type="Proteomes" id="UP000552954"/>
    </source>
</evidence>
<reference evidence="1 2" key="2">
    <citation type="submission" date="2020-06" db="EMBL/GenBank/DDBJ databases">
        <title>Ramlibacter rhizophilus sp. nov., isolated from rhizosphere soil of national flower Mugunghwa from South Korea.</title>
        <authorList>
            <person name="Zheng-Fei Y."/>
            <person name="Huan T."/>
        </authorList>
    </citation>
    <scope>NUCLEOTIDE SEQUENCE [LARGE SCALE GENOMIC DNA]</scope>
    <source>
        <strain evidence="1 2">B156</strain>
    </source>
</reference>
<name>A0A849KRC8_9BURK</name>